<dbReference type="AlphaFoldDB" id="A0A9E8N9A6"/>
<dbReference type="GO" id="GO:0015031">
    <property type="term" value="P:protein transport"/>
    <property type="evidence" value="ECO:0007669"/>
    <property type="project" value="UniProtKB-KW"/>
</dbReference>
<evidence type="ECO:0000256" key="7">
    <source>
        <dbReference type="ARBA" id="ARBA00022927"/>
    </source>
</evidence>
<dbReference type="PANTHER" id="PTHR33446:SF2">
    <property type="entry name" value="PROTEIN TONB"/>
    <property type="match status" value="1"/>
</dbReference>
<protein>
    <submittedName>
        <fullName evidence="11">Energy transducer TonB</fullName>
    </submittedName>
</protein>
<dbReference type="EMBL" id="CP112998">
    <property type="protein sequence ID" value="WAC10851.1"/>
    <property type="molecule type" value="Genomic_DNA"/>
</dbReference>
<evidence type="ECO:0000256" key="6">
    <source>
        <dbReference type="ARBA" id="ARBA00022692"/>
    </source>
</evidence>
<keyword evidence="6" id="KW-0812">Transmembrane</keyword>
<proteinExistence type="inferred from homology"/>
<evidence type="ECO:0000256" key="9">
    <source>
        <dbReference type="ARBA" id="ARBA00023136"/>
    </source>
</evidence>
<dbReference type="Proteomes" id="UP001164653">
    <property type="component" value="Chromosome"/>
</dbReference>
<dbReference type="PROSITE" id="PS52015">
    <property type="entry name" value="TONB_CTD"/>
    <property type="match status" value="1"/>
</dbReference>
<dbReference type="InterPro" id="IPR006260">
    <property type="entry name" value="TonB/TolA_C"/>
</dbReference>
<keyword evidence="8" id="KW-1133">Transmembrane helix</keyword>
<dbReference type="KEGG" id="dpf:ON006_24285"/>
<keyword evidence="3" id="KW-0813">Transport</keyword>
<dbReference type="RefSeq" id="WP_244822613.1">
    <property type="nucleotide sequence ID" value="NZ_CP112998.1"/>
</dbReference>
<keyword evidence="4" id="KW-1003">Cell membrane</keyword>
<accession>A0A9E8N9A6</accession>
<name>A0A9E8N9A6_9BACT</name>
<evidence type="ECO:0000259" key="10">
    <source>
        <dbReference type="PROSITE" id="PS52015"/>
    </source>
</evidence>
<gene>
    <name evidence="11" type="ORF">ON006_24285</name>
</gene>
<evidence type="ECO:0000256" key="4">
    <source>
        <dbReference type="ARBA" id="ARBA00022475"/>
    </source>
</evidence>
<evidence type="ECO:0000313" key="12">
    <source>
        <dbReference type="Proteomes" id="UP001164653"/>
    </source>
</evidence>
<dbReference type="NCBIfam" id="TIGR01352">
    <property type="entry name" value="tonB_Cterm"/>
    <property type="match status" value="1"/>
</dbReference>
<keyword evidence="12" id="KW-1185">Reference proteome</keyword>
<comment type="subcellular location">
    <subcellularLocation>
        <location evidence="1">Cell inner membrane</location>
        <topology evidence="1">Single-pass membrane protein</topology>
        <orientation evidence="1">Periplasmic side</orientation>
    </subcellularLocation>
</comment>
<organism evidence="11 12">
    <name type="scientific">Dyadobacter pollutisoli</name>
    <dbReference type="NCBI Taxonomy" id="2910158"/>
    <lineage>
        <taxon>Bacteria</taxon>
        <taxon>Pseudomonadati</taxon>
        <taxon>Bacteroidota</taxon>
        <taxon>Cytophagia</taxon>
        <taxon>Cytophagales</taxon>
        <taxon>Spirosomataceae</taxon>
        <taxon>Dyadobacter</taxon>
    </lineage>
</organism>
<evidence type="ECO:0000256" key="3">
    <source>
        <dbReference type="ARBA" id="ARBA00022448"/>
    </source>
</evidence>
<dbReference type="Pfam" id="PF03544">
    <property type="entry name" value="TonB_C"/>
    <property type="match status" value="2"/>
</dbReference>
<evidence type="ECO:0000256" key="5">
    <source>
        <dbReference type="ARBA" id="ARBA00022519"/>
    </source>
</evidence>
<dbReference type="GO" id="GO:0031992">
    <property type="term" value="F:energy transducer activity"/>
    <property type="evidence" value="ECO:0007669"/>
    <property type="project" value="TreeGrafter"/>
</dbReference>
<dbReference type="SUPFAM" id="SSF74653">
    <property type="entry name" value="TolA/TonB C-terminal domain"/>
    <property type="match status" value="2"/>
</dbReference>
<dbReference type="InterPro" id="IPR051045">
    <property type="entry name" value="TonB-dependent_transducer"/>
</dbReference>
<keyword evidence="5" id="KW-0997">Cell inner membrane</keyword>
<feature type="domain" description="TonB C-terminal" evidence="10">
    <location>
        <begin position="391"/>
        <end position="482"/>
    </location>
</feature>
<keyword evidence="7" id="KW-0653">Protein transport</keyword>
<evidence type="ECO:0000313" key="11">
    <source>
        <dbReference type="EMBL" id="WAC10851.1"/>
    </source>
</evidence>
<keyword evidence="9" id="KW-0472">Membrane</keyword>
<dbReference type="PANTHER" id="PTHR33446">
    <property type="entry name" value="PROTEIN TONB-RELATED"/>
    <property type="match status" value="1"/>
</dbReference>
<evidence type="ECO:0000256" key="1">
    <source>
        <dbReference type="ARBA" id="ARBA00004383"/>
    </source>
</evidence>
<dbReference type="InterPro" id="IPR037682">
    <property type="entry name" value="TonB_C"/>
</dbReference>
<evidence type="ECO:0000256" key="8">
    <source>
        <dbReference type="ARBA" id="ARBA00022989"/>
    </source>
</evidence>
<dbReference type="GO" id="GO:0098797">
    <property type="term" value="C:plasma membrane protein complex"/>
    <property type="evidence" value="ECO:0007669"/>
    <property type="project" value="TreeGrafter"/>
</dbReference>
<comment type="similarity">
    <text evidence="2">Belongs to the TonB family.</text>
</comment>
<reference evidence="11" key="1">
    <citation type="submission" date="2022-11" db="EMBL/GenBank/DDBJ databases">
        <title>Dyadobacter pollutisoli sp. nov., isolated from plastic dumped soil.</title>
        <authorList>
            <person name="Kim J.M."/>
            <person name="Kim K.R."/>
            <person name="Lee J.K."/>
            <person name="Hao L."/>
            <person name="Jeon C.O."/>
        </authorList>
    </citation>
    <scope>NUCLEOTIDE SEQUENCE</scope>
    <source>
        <strain evidence="11">U1</strain>
    </source>
</reference>
<dbReference type="GO" id="GO:0055085">
    <property type="term" value="P:transmembrane transport"/>
    <property type="evidence" value="ECO:0007669"/>
    <property type="project" value="InterPro"/>
</dbReference>
<evidence type="ECO:0000256" key="2">
    <source>
        <dbReference type="ARBA" id="ARBA00006555"/>
    </source>
</evidence>
<dbReference type="Gene3D" id="3.30.1150.10">
    <property type="match status" value="2"/>
</dbReference>
<sequence>MKGIFLILVLCSTAVFGQNIYLPHEVEKQAEPAGGLIHLNQFIASNLQIPFKSAIKGLNGRVYIKAVVEPDGSMSQIEVTRGIDSLCNQEAIRVMSLFRAWKPGTIKGEKVRQFVHYPMPFKSRAKTAYDSTKAALVDYFDEKYNPVSDPKKYEYRSILPVDDNGYIRADVVYEQYRSGKWKEIGKANFEKKEIWHKTGYAGSVADSVKAYWISARDKNLASHSSEAIFQMNGKLLSYTEYELHNKASMHKEYDLTGMVRVLRLFSDSLTSELSWFDNGQIKSVIETPVSKQNEFVESIYVNAWDRNGTQLIKDGDGYWRSVDETNDRKLLVEQGRVVAGAKTGRWIGKWADSTLFYQENYEMGVLREGFSFYDGEKRNYTQSQINPQFKGGIKEFYRFLGSNMRYPVEAARLGVTGKVNLSFVVCEDGTMCEYKVESGVGFGLDDEALRVIKKMNGLWEPGSLRGKTVRVRYNVPINFQLN</sequence>